<feature type="region of interest" description="Disordered" evidence="1">
    <location>
        <begin position="76"/>
        <end position="98"/>
    </location>
</feature>
<evidence type="ECO:0000313" key="3">
    <source>
        <dbReference type="Proteomes" id="UP000233551"/>
    </source>
</evidence>
<name>A0A2I0KEA2_PUNGR</name>
<evidence type="ECO:0000256" key="1">
    <source>
        <dbReference type="SAM" id="MobiDB-lite"/>
    </source>
</evidence>
<protein>
    <submittedName>
        <fullName evidence="2">Uncharacterized protein</fullName>
    </submittedName>
</protein>
<dbReference type="EMBL" id="PGOL01000657">
    <property type="protein sequence ID" value="PKI66838.1"/>
    <property type="molecule type" value="Genomic_DNA"/>
</dbReference>
<dbReference type="Proteomes" id="UP000233551">
    <property type="component" value="Unassembled WGS sequence"/>
</dbReference>
<feature type="compositionally biased region" description="Basic and acidic residues" evidence="1">
    <location>
        <begin position="78"/>
        <end position="89"/>
    </location>
</feature>
<reference evidence="2 3" key="1">
    <citation type="submission" date="2017-11" db="EMBL/GenBank/DDBJ databases">
        <title>De-novo sequencing of pomegranate (Punica granatum L.) genome.</title>
        <authorList>
            <person name="Akparov Z."/>
            <person name="Amiraslanov A."/>
            <person name="Hajiyeva S."/>
            <person name="Abbasov M."/>
            <person name="Kaur K."/>
            <person name="Hamwieh A."/>
            <person name="Solovyev V."/>
            <person name="Salamov A."/>
            <person name="Braich B."/>
            <person name="Kosarev P."/>
            <person name="Mahmoud A."/>
            <person name="Hajiyev E."/>
            <person name="Babayeva S."/>
            <person name="Izzatullayeva V."/>
            <person name="Mammadov A."/>
            <person name="Mammadov A."/>
            <person name="Sharifova S."/>
            <person name="Ojaghi J."/>
            <person name="Eynullazada K."/>
            <person name="Bayramov B."/>
            <person name="Abdulazimova A."/>
            <person name="Shahmuradov I."/>
        </authorList>
    </citation>
    <scope>NUCLEOTIDE SEQUENCE [LARGE SCALE GENOMIC DNA]</scope>
    <source>
        <strain evidence="3">cv. AG2017</strain>
        <tissue evidence="2">Leaf</tissue>
    </source>
</reference>
<sequence>MYAPPPPPRELPPPPHPPCGTGVDCAALTTMLHHRSQFWKTPNSSCSGQWRALGHLCYTIHFLHLLPNRAELNSTRLAEPRSVEPDAAPHQKSRRRASVQSVVVVVISQLNPELGTKLLVESNSSSTSLCVHDLRGDND</sequence>
<dbReference type="AlphaFoldDB" id="A0A2I0KEA2"/>
<keyword evidence="3" id="KW-1185">Reference proteome</keyword>
<gene>
    <name evidence="2" type="ORF">CRG98_012844</name>
</gene>
<organism evidence="2 3">
    <name type="scientific">Punica granatum</name>
    <name type="common">Pomegranate</name>
    <dbReference type="NCBI Taxonomy" id="22663"/>
    <lineage>
        <taxon>Eukaryota</taxon>
        <taxon>Viridiplantae</taxon>
        <taxon>Streptophyta</taxon>
        <taxon>Embryophyta</taxon>
        <taxon>Tracheophyta</taxon>
        <taxon>Spermatophyta</taxon>
        <taxon>Magnoliopsida</taxon>
        <taxon>eudicotyledons</taxon>
        <taxon>Gunneridae</taxon>
        <taxon>Pentapetalae</taxon>
        <taxon>rosids</taxon>
        <taxon>malvids</taxon>
        <taxon>Myrtales</taxon>
        <taxon>Lythraceae</taxon>
        <taxon>Punica</taxon>
    </lineage>
</organism>
<proteinExistence type="predicted"/>
<evidence type="ECO:0000313" key="2">
    <source>
        <dbReference type="EMBL" id="PKI66838.1"/>
    </source>
</evidence>
<comment type="caution">
    <text evidence="2">The sequence shown here is derived from an EMBL/GenBank/DDBJ whole genome shotgun (WGS) entry which is preliminary data.</text>
</comment>
<accession>A0A2I0KEA2</accession>